<organism evidence="2 3">
    <name type="scientific">Candidatus Nomurabacteria bacterium GW2011_GWB1_44_12</name>
    <dbReference type="NCBI Taxonomy" id="1618748"/>
    <lineage>
        <taxon>Bacteria</taxon>
        <taxon>Candidatus Nomuraibacteriota</taxon>
    </lineage>
</organism>
<proteinExistence type="predicted"/>
<feature type="transmembrane region" description="Helical" evidence="1">
    <location>
        <begin position="7"/>
        <end position="28"/>
    </location>
</feature>
<dbReference type="AlphaFoldDB" id="A0A837IIM4"/>
<protein>
    <submittedName>
        <fullName evidence="2">Uncharacterized protein</fullName>
    </submittedName>
</protein>
<evidence type="ECO:0000256" key="1">
    <source>
        <dbReference type="SAM" id="Phobius"/>
    </source>
</evidence>
<name>A0A837IIM4_9BACT</name>
<evidence type="ECO:0000313" key="3">
    <source>
        <dbReference type="Proteomes" id="UP000033815"/>
    </source>
</evidence>
<reference evidence="2 3" key="1">
    <citation type="journal article" date="2015" name="Nature">
        <title>rRNA introns, odd ribosomes, and small enigmatic genomes across a large radiation of phyla.</title>
        <authorList>
            <person name="Brown C.T."/>
            <person name="Hug L.A."/>
            <person name="Thomas B.C."/>
            <person name="Sharon I."/>
            <person name="Castelle C.J."/>
            <person name="Singh A."/>
            <person name="Wilkins M.J."/>
            <person name="Williams K.H."/>
            <person name="Banfield J.F."/>
        </authorList>
    </citation>
    <scope>NUCLEOTIDE SEQUENCE [LARGE SCALE GENOMIC DNA]</scope>
</reference>
<evidence type="ECO:0000313" key="2">
    <source>
        <dbReference type="EMBL" id="KKT37023.1"/>
    </source>
</evidence>
<keyword evidence="1" id="KW-0472">Membrane</keyword>
<gene>
    <name evidence="2" type="ORF">UW25_C0003G0029</name>
</gene>
<dbReference type="Proteomes" id="UP000033815">
    <property type="component" value="Unassembled WGS sequence"/>
</dbReference>
<accession>A0A837IIM4</accession>
<dbReference type="EMBL" id="LCHP01000003">
    <property type="protein sequence ID" value="KKT37023.1"/>
    <property type="molecule type" value="Genomic_DNA"/>
</dbReference>
<sequence length="47" mass="4978">MKEVLKSIMGFVAIILVGLAGVTVSNVMKLGEMNALIITVDNVTSTR</sequence>
<keyword evidence="1" id="KW-0812">Transmembrane</keyword>
<keyword evidence="1" id="KW-1133">Transmembrane helix</keyword>
<comment type="caution">
    <text evidence="2">The sequence shown here is derived from an EMBL/GenBank/DDBJ whole genome shotgun (WGS) entry which is preliminary data.</text>
</comment>